<evidence type="ECO:0000313" key="1">
    <source>
        <dbReference type="EMBL" id="CAA2982391.1"/>
    </source>
</evidence>
<dbReference type="EMBL" id="CACTIH010003693">
    <property type="protein sequence ID" value="CAA2982391.1"/>
    <property type="molecule type" value="Genomic_DNA"/>
</dbReference>
<organism evidence="1 2">
    <name type="scientific">Olea europaea subsp. europaea</name>
    <dbReference type="NCBI Taxonomy" id="158383"/>
    <lineage>
        <taxon>Eukaryota</taxon>
        <taxon>Viridiplantae</taxon>
        <taxon>Streptophyta</taxon>
        <taxon>Embryophyta</taxon>
        <taxon>Tracheophyta</taxon>
        <taxon>Spermatophyta</taxon>
        <taxon>Magnoliopsida</taxon>
        <taxon>eudicotyledons</taxon>
        <taxon>Gunneridae</taxon>
        <taxon>Pentapetalae</taxon>
        <taxon>asterids</taxon>
        <taxon>lamiids</taxon>
        <taxon>Lamiales</taxon>
        <taxon>Oleaceae</taxon>
        <taxon>Oleeae</taxon>
        <taxon>Olea</taxon>
    </lineage>
</organism>
<protein>
    <submittedName>
        <fullName evidence="1">Uncharacterized protein</fullName>
    </submittedName>
</protein>
<sequence length="49" mass="5129">MVEMTMDEDVACRRVAMVLAGSSGVEGGWGGKGRNLPVGSSFDDYVSFG</sequence>
<dbReference type="AlphaFoldDB" id="A0A8S0RR42"/>
<keyword evidence="2" id="KW-1185">Reference proteome</keyword>
<evidence type="ECO:0000313" key="2">
    <source>
        <dbReference type="Proteomes" id="UP000594638"/>
    </source>
</evidence>
<dbReference type="Proteomes" id="UP000594638">
    <property type="component" value="Unassembled WGS sequence"/>
</dbReference>
<name>A0A8S0RR42_OLEEU</name>
<proteinExistence type="predicted"/>
<gene>
    <name evidence="1" type="ORF">OLEA9_A039062</name>
</gene>
<comment type="caution">
    <text evidence="1">The sequence shown here is derived from an EMBL/GenBank/DDBJ whole genome shotgun (WGS) entry which is preliminary data.</text>
</comment>
<reference evidence="1 2" key="1">
    <citation type="submission" date="2019-12" db="EMBL/GenBank/DDBJ databases">
        <authorList>
            <person name="Alioto T."/>
            <person name="Alioto T."/>
            <person name="Gomez Garrido J."/>
        </authorList>
    </citation>
    <scope>NUCLEOTIDE SEQUENCE [LARGE SCALE GENOMIC DNA]</scope>
</reference>
<accession>A0A8S0RR42</accession>
<dbReference type="Gramene" id="OE9A039062T1">
    <property type="protein sequence ID" value="OE9A039062C1"/>
    <property type="gene ID" value="OE9A039062"/>
</dbReference>